<sequence length="86" mass="9758">MAMEAPHVVWSLDGFSKEDEFLRTEHPISREQIVKLREVITPDADDPWMIYCYEVPLTAWAKVEEILQCGSPDPALDYMTSASAAD</sequence>
<dbReference type="RefSeq" id="WP_206961806.1">
    <property type="nucleotide sequence ID" value="NZ_BAAAJJ010000002.1"/>
</dbReference>
<dbReference type="Pfam" id="PF24731">
    <property type="entry name" value="DUF7683"/>
    <property type="match status" value="1"/>
</dbReference>
<reference evidence="2" key="1">
    <citation type="submission" date="2021-03" db="EMBL/GenBank/DDBJ databases">
        <title>Streptomyces poriferae sp. nov., a novel marine sponge-derived Actinobacteria species with anti-MRSA activity.</title>
        <authorList>
            <person name="Sandoval-Powers M."/>
            <person name="Kralova S."/>
            <person name="Nguyen G.-S."/>
            <person name="Fawwal D."/>
            <person name="Degnes K."/>
            <person name="Klinkenberg G."/>
            <person name="Sletta H."/>
            <person name="Wentzel A."/>
            <person name="Liles M.R."/>
        </authorList>
    </citation>
    <scope>NUCLEOTIDE SEQUENCE</scope>
    <source>
        <strain evidence="2">DSM 41794</strain>
    </source>
</reference>
<name>A0A939F5T1_9ACTN</name>
<dbReference type="EMBL" id="JAFLRJ010000099">
    <property type="protein sequence ID" value="MBO0512413.1"/>
    <property type="molecule type" value="Genomic_DNA"/>
</dbReference>
<proteinExistence type="predicted"/>
<evidence type="ECO:0000259" key="1">
    <source>
        <dbReference type="Pfam" id="PF24731"/>
    </source>
</evidence>
<comment type="caution">
    <text evidence="2">The sequence shown here is derived from an EMBL/GenBank/DDBJ whole genome shotgun (WGS) entry which is preliminary data.</text>
</comment>
<accession>A0A939F5T1</accession>
<evidence type="ECO:0000313" key="3">
    <source>
        <dbReference type="Proteomes" id="UP000664167"/>
    </source>
</evidence>
<organism evidence="2 3">
    <name type="scientific">Streptomyces beijiangensis</name>
    <dbReference type="NCBI Taxonomy" id="163361"/>
    <lineage>
        <taxon>Bacteria</taxon>
        <taxon>Bacillati</taxon>
        <taxon>Actinomycetota</taxon>
        <taxon>Actinomycetes</taxon>
        <taxon>Kitasatosporales</taxon>
        <taxon>Streptomycetaceae</taxon>
        <taxon>Streptomyces</taxon>
    </lineage>
</organism>
<gene>
    <name evidence="2" type="ORF">J0695_11425</name>
</gene>
<dbReference type="AlphaFoldDB" id="A0A939F5T1"/>
<dbReference type="Proteomes" id="UP000664167">
    <property type="component" value="Unassembled WGS sequence"/>
</dbReference>
<feature type="domain" description="DUF7683" evidence="1">
    <location>
        <begin position="10"/>
        <end position="68"/>
    </location>
</feature>
<keyword evidence="3" id="KW-1185">Reference proteome</keyword>
<dbReference type="InterPro" id="IPR056100">
    <property type="entry name" value="DUF7683"/>
</dbReference>
<evidence type="ECO:0000313" key="2">
    <source>
        <dbReference type="EMBL" id="MBO0512413.1"/>
    </source>
</evidence>
<protein>
    <recommendedName>
        <fullName evidence="1">DUF7683 domain-containing protein</fullName>
    </recommendedName>
</protein>